<dbReference type="CDD" id="cd18032">
    <property type="entry name" value="DEXHc_RE_I_III_res"/>
    <property type="match status" value="1"/>
</dbReference>
<comment type="caution">
    <text evidence="3">The sequence shown here is derived from an EMBL/GenBank/DDBJ whole genome shotgun (WGS) entry which is preliminary data.</text>
</comment>
<dbReference type="CDD" id="cd18799">
    <property type="entry name" value="SF2_C_EcoAI-like"/>
    <property type="match status" value="1"/>
</dbReference>
<dbReference type="Pfam" id="PF04851">
    <property type="entry name" value="ResIII"/>
    <property type="match status" value="1"/>
</dbReference>
<dbReference type="InterPro" id="IPR050742">
    <property type="entry name" value="Helicase_Restrict-Modif_Enz"/>
</dbReference>
<accession>A0ABW3I994</accession>
<feature type="domain" description="Helicase C-terminal" evidence="2">
    <location>
        <begin position="415"/>
        <end position="598"/>
    </location>
</feature>
<dbReference type="NCBIfam" id="NF046051">
    <property type="entry name" value="restrict_EcoAI"/>
    <property type="match status" value="1"/>
</dbReference>
<feature type="domain" description="Helicase ATP-binding" evidence="1">
    <location>
        <begin position="187"/>
        <end position="346"/>
    </location>
</feature>
<evidence type="ECO:0000259" key="1">
    <source>
        <dbReference type="PROSITE" id="PS51192"/>
    </source>
</evidence>
<dbReference type="PANTHER" id="PTHR47396:SF1">
    <property type="entry name" value="ATP-DEPENDENT HELICASE IRC3-RELATED"/>
    <property type="match status" value="1"/>
</dbReference>
<dbReference type="SUPFAM" id="SSF52540">
    <property type="entry name" value="P-loop containing nucleoside triphosphate hydrolases"/>
    <property type="match status" value="1"/>
</dbReference>
<dbReference type="InterPro" id="IPR001650">
    <property type="entry name" value="Helicase_C-like"/>
</dbReference>
<protein>
    <submittedName>
        <fullName evidence="3">EcoAI/FtnUII family type I restriction enzme subunit R</fullName>
    </submittedName>
</protein>
<dbReference type="RefSeq" id="WP_380819899.1">
    <property type="nucleotide sequence ID" value="NZ_JBHTJN010000009.1"/>
</dbReference>
<dbReference type="Gene3D" id="3.90.1570.30">
    <property type="match status" value="1"/>
</dbReference>
<dbReference type="InterPro" id="IPR006935">
    <property type="entry name" value="Helicase/UvrB_N"/>
</dbReference>
<evidence type="ECO:0000313" key="4">
    <source>
        <dbReference type="Proteomes" id="UP001596996"/>
    </source>
</evidence>
<name>A0ABW3I994_9PAST</name>
<dbReference type="SMART" id="SM00487">
    <property type="entry name" value="DEXDc"/>
    <property type="match status" value="1"/>
</dbReference>
<evidence type="ECO:0000313" key="3">
    <source>
        <dbReference type="EMBL" id="MFD0966125.1"/>
    </source>
</evidence>
<organism evidence="3 4">
    <name type="scientific">Seminibacterium arietis</name>
    <dbReference type="NCBI Taxonomy" id="1173502"/>
    <lineage>
        <taxon>Bacteria</taxon>
        <taxon>Pseudomonadati</taxon>
        <taxon>Pseudomonadota</taxon>
        <taxon>Gammaproteobacteria</taxon>
        <taxon>Pasteurellales</taxon>
        <taxon>Pasteurellaceae</taxon>
        <taxon>Seminibacterium</taxon>
    </lineage>
</organism>
<dbReference type="Proteomes" id="UP001596996">
    <property type="component" value="Unassembled WGS sequence"/>
</dbReference>
<reference evidence="4" key="1">
    <citation type="journal article" date="2019" name="Int. J. Syst. Evol. Microbiol.">
        <title>The Global Catalogue of Microorganisms (GCM) 10K type strain sequencing project: providing services to taxonomists for standard genome sequencing and annotation.</title>
        <authorList>
            <consortium name="The Broad Institute Genomics Platform"/>
            <consortium name="The Broad Institute Genome Sequencing Center for Infectious Disease"/>
            <person name="Wu L."/>
            <person name="Ma J."/>
        </authorList>
    </citation>
    <scope>NUCLEOTIDE SEQUENCE [LARGE SCALE GENOMIC DNA]</scope>
    <source>
        <strain evidence="4">CCUG 61707</strain>
    </source>
</reference>
<dbReference type="InterPro" id="IPR027417">
    <property type="entry name" value="P-loop_NTPase"/>
</dbReference>
<dbReference type="InterPro" id="IPR013670">
    <property type="entry name" value="EcoEI_R_C_dom"/>
</dbReference>
<dbReference type="InterPro" id="IPR014001">
    <property type="entry name" value="Helicase_ATP-bd"/>
</dbReference>
<dbReference type="Pfam" id="PF13588">
    <property type="entry name" value="HSDR_N_2"/>
    <property type="match status" value="1"/>
</dbReference>
<proteinExistence type="predicted"/>
<dbReference type="Pfam" id="PF00271">
    <property type="entry name" value="Helicase_C"/>
    <property type="match status" value="1"/>
</dbReference>
<dbReference type="EMBL" id="JBHTJN010000009">
    <property type="protein sequence ID" value="MFD0966125.1"/>
    <property type="molecule type" value="Genomic_DNA"/>
</dbReference>
<dbReference type="PROSITE" id="PS51194">
    <property type="entry name" value="HELICASE_CTER"/>
    <property type="match status" value="1"/>
</dbReference>
<evidence type="ECO:0000259" key="2">
    <source>
        <dbReference type="PROSITE" id="PS51194"/>
    </source>
</evidence>
<dbReference type="Gene3D" id="3.40.50.300">
    <property type="entry name" value="P-loop containing nucleotide triphosphate hydrolases"/>
    <property type="match status" value="2"/>
</dbReference>
<dbReference type="Pfam" id="PF08463">
    <property type="entry name" value="EcoEI_R_C"/>
    <property type="match status" value="1"/>
</dbReference>
<keyword evidence="4" id="KW-1185">Reference proteome</keyword>
<gene>
    <name evidence="3" type="primary">hsdR</name>
    <name evidence="3" type="ORF">ACFQ02_04560</name>
</gene>
<dbReference type="InterPro" id="IPR029464">
    <property type="entry name" value="HSDR_N"/>
</dbReference>
<dbReference type="PANTHER" id="PTHR47396">
    <property type="entry name" value="TYPE I RESTRICTION ENZYME ECOKI R PROTEIN"/>
    <property type="match status" value="1"/>
</dbReference>
<dbReference type="PROSITE" id="PS51192">
    <property type="entry name" value="HELICASE_ATP_BIND_1"/>
    <property type="match status" value="1"/>
</dbReference>
<sequence>MYTRQELKQMNEQEIRSRLISPAIKKAGWSDRQIGEEYSFKANTKFTDGQIIVDPKTTQTKRLKAKRVDYLLYTSTNRKIAVIEAKDNNHTAQHGLQQAMEYARLLDVPFAYSSNGSEFVEHDFSTGVQRTLPMSQFPTPHELHQRWAKQYTAEELKIIQQPYYTSATDHFKEPRYYQEIAINRTVEAVAKGQQRILLVMATGTGKTYTAFQIIHRLKASGAKKKILFLADRNVLVDQPMTQDFKPFKSNMVKVSNRKIDSAYEIYLALYQQLDGEADNELFKQFQPSFFDLIVIDECHRGSAKEDSNWRTILEYFSEATHIGMTATPKETNDASNITYFGEPIYTYSLKQGIEDGFLAPYRVIRVDLDCDLTGWRPTKGLKDKYGNEIKDRQYTVKDFDYNIILNDRTRLVAKRINEFLTKTDRLQKTIVFCANINHAERMTAELSRLNADMMKQNSKYVCQITGDQSDKNADLEEFCDISNESKDYPVIAVTSKLMTTGVDSKTCKLVVLDANIQSMTEFKQIIGRGTRLRPDVGKEFFTILDFRGVTRLFADPTFDGEPVVILDVPESAPIIEPVTEQPNISDSSNTENIVREPEPKPYKEIVIIDYGKLALRILDEKVQYLNEQGELVSEDISTFSQREMQKEFGDHHNFQHEWTNNDEIASKFYTDPKWLAALRKKCDFSDEIEDFDVLSHISFGKKPLTKTERAEKVKQSGYVEQYPPENQQVLGLLLDEYVKSGKQDLTKTEILQNPQFSPLGGLVSIVKKFGGKALYQKAVKGLEKMIYSE</sequence>